<sequence>MSAIIIAIVVLVVAAVIGFVAFVVLYHLKQRRNGMPTSGILPPVDAFKSAFTGRGTGSRGNHSAGGAGIGGAFGLGRMGGNSGEERSTRFAALDVDEAWDTHVDEEMGYDQSRSKDQRLQSGRGMSGRLSHEELDDRYESVMDGGDDDERNPFGSGAYDAGDVSPTNDHRKSAFKEAGI</sequence>
<evidence type="ECO:0000256" key="2">
    <source>
        <dbReference type="SAM" id="Phobius"/>
    </source>
</evidence>
<dbReference type="AlphaFoldDB" id="A0A1Y2F1H3"/>
<keyword evidence="2" id="KW-0812">Transmembrane</keyword>
<dbReference type="OrthoDB" id="10560159at2759"/>
<feature type="compositionally biased region" description="Basic and acidic residues" evidence="1">
    <location>
        <begin position="167"/>
        <end position="179"/>
    </location>
</feature>
<evidence type="ECO:0000256" key="1">
    <source>
        <dbReference type="SAM" id="MobiDB-lite"/>
    </source>
</evidence>
<name>A0A1Y2F1H3_PROLT</name>
<comment type="caution">
    <text evidence="3">The sequence shown here is derived from an EMBL/GenBank/DDBJ whole genome shotgun (WGS) entry which is preliminary data.</text>
</comment>
<dbReference type="RefSeq" id="XP_040723103.1">
    <property type="nucleotide sequence ID" value="XM_040865985.1"/>
</dbReference>
<accession>A0A1Y2F1H3</accession>
<dbReference type="EMBL" id="MCFI01000019">
    <property type="protein sequence ID" value="ORY77718.1"/>
    <property type="molecule type" value="Genomic_DNA"/>
</dbReference>
<keyword evidence="2" id="KW-0472">Membrane</keyword>
<keyword evidence="4" id="KW-1185">Reference proteome</keyword>
<organism evidence="3 4">
    <name type="scientific">Protomyces lactucae-debilis</name>
    <dbReference type="NCBI Taxonomy" id="2754530"/>
    <lineage>
        <taxon>Eukaryota</taxon>
        <taxon>Fungi</taxon>
        <taxon>Dikarya</taxon>
        <taxon>Ascomycota</taxon>
        <taxon>Taphrinomycotina</taxon>
        <taxon>Taphrinomycetes</taxon>
        <taxon>Taphrinales</taxon>
        <taxon>Protomycetaceae</taxon>
        <taxon>Protomyces</taxon>
    </lineage>
</organism>
<reference evidence="3 4" key="1">
    <citation type="submission" date="2016-07" db="EMBL/GenBank/DDBJ databases">
        <title>Pervasive Adenine N6-methylation of Active Genes in Fungi.</title>
        <authorList>
            <consortium name="DOE Joint Genome Institute"/>
            <person name="Mondo S.J."/>
            <person name="Dannebaum R.O."/>
            <person name="Kuo R.C."/>
            <person name="Labutti K."/>
            <person name="Haridas S."/>
            <person name="Kuo A."/>
            <person name="Salamov A."/>
            <person name="Ahrendt S.R."/>
            <person name="Lipzen A."/>
            <person name="Sullivan W."/>
            <person name="Andreopoulos W.B."/>
            <person name="Clum A."/>
            <person name="Lindquist E."/>
            <person name="Daum C."/>
            <person name="Ramamoorthy G.K."/>
            <person name="Gryganskyi A."/>
            <person name="Culley D."/>
            <person name="Magnuson J.K."/>
            <person name="James T.Y."/>
            <person name="O'Malley M.A."/>
            <person name="Stajich J.E."/>
            <person name="Spatafora J.W."/>
            <person name="Visel A."/>
            <person name="Grigoriev I.V."/>
        </authorList>
    </citation>
    <scope>NUCLEOTIDE SEQUENCE [LARGE SCALE GENOMIC DNA]</scope>
    <source>
        <strain evidence="3 4">12-1054</strain>
    </source>
</reference>
<evidence type="ECO:0000313" key="4">
    <source>
        <dbReference type="Proteomes" id="UP000193685"/>
    </source>
</evidence>
<protein>
    <submittedName>
        <fullName evidence="3">Uncharacterized protein</fullName>
    </submittedName>
</protein>
<feature type="compositionally biased region" description="Basic and acidic residues" evidence="1">
    <location>
        <begin position="129"/>
        <end position="140"/>
    </location>
</feature>
<dbReference type="GeneID" id="63782584"/>
<keyword evidence="2" id="KW-1133">Transmembrane helix</keyword>
<dbReference type="Proteomes" id="UP000193685">
    <property type="component" value="Unassembled WGS sequence"/>
</dbReference>
<feature type="region of interest" description="Disordered" evidence="1">
    <location>
        <begin position="105"/>
        <end position="179"/>
    </location>
</feature>
<feature type="transmembrane region" description="Helical" evidence="2">
    <location>
        <begin position="6"/>
        <end position="28"/>
    </location>
</feature>
<gene>
    <name evidence="3" type="ORF">BCR37DRAFT_119937</name>
</gene>
<proteinExistence type="predicted"/>
<evidence type="ECO:0000313" key="3">
    <source>
        <dbReference type="EMBL" id="ORY77718.1"/>
    </source>
</evidence>